<comment type="similarity">
    <text evidence="1 6">Belongs to the peptidase S14 family.</text>
</comment>
<evidence type="ECO:0000256" key="1">
    <source>
        <dbReference type="ARBA" id="ARBA00007039"/>
    </source>
</evidence>
<dbReference type="CDD" id="cd07016">
    <property type="entry name" value="S14_ClpP_1"/>
    <property type="match status" value="1"/>
</dbReference>
<evidence type="ECO:0000256" key="5">
    <source>
        <dbReference type="ARBA" id="ARBA00022825"/>
    </source>
</evidence>
<dbReference type="InterPro" id="IPR023562">
    <property type="entry name" value="ClpP/TepA"/>
</dbReference>
<keyword evidence="2" id="KW-0963">Cytoplasm</keyword>
<dbReference type="InterPro" id="IPR029045">
    <property type="entry name" value="ClpP/crotonase-like_dom_sf"/>
</dbReference>
<keyword evidence="8" id="KW-1185">Reference proteome</keyword>
<sequence>MSLRKLPEIQAFQKPDWLNFEAPEQTVEAFDPAVTSAVDGDDTTISIYGQIGIDPVSSADNTERRIGAALRSIGKRDVTVNLNSPGGNFFSGIAIYNQLRAHPARVSVQIIGMAGSAASVIAMAGDDILMSNASFVMVHNASGIVIGNKFDAQDAAELLAQVDDAMADVYAARSGADKETVTGWMDRHRGDGTMFNASSAIETGLADGRLDPGAVKVRADTRKSVPCERVIENALVSSANMTPQEAKTLVAEFKAGTRDAPVATLTRDADEFRAAAPSLFKL</sequence>
<proteinExistence type="inferred from homology"/>
<dbReference type="GO" id="GO:0009368">
    <property type="term" value="C:endopeptidase Clp complex"/>
    <property type="evidence" value="ECO:0007669"/>
    <property type="project" value="TreeGrafter"/>
</dbReference>
<evidence type="ECO:0000313" key="8">
    <source>
        <dbReference type="Proteomes" id="UP000593594"/>
    </source>
</evidence>
<dbReference type="EMBL" id="CP058214">
    <property type="protein sequence ID" value="QPC43496.1"/>
    <property type="molecule type" value="Genomic_DNA"/>
</dbReference>
<dbReference type="GO" id="GO:0006515">
    <property type="term" value="P:protein quality control for misfolded or incompletely synthesized proteins"/>
    <property type="evidence" value="ECO:0007669"/>
    <property type="project" value="TreeGrafter"/>
</dbReference>
<dbReference type="PANTHER" id="PTHR10381">
    <property type="entry name" value="ATP-DEPENDENT CLP PROTEASE PROTEOLYTIC SUBUNIT"/>
    <property type="match status" value="1"/>
</dbReference>
<evidence type="ECO:0000256" key="2">
    <source>
        <dbReference type="ARBA" id="ARBA00022490"/>
    </source>
</evidence>
<dbReference type="PRINTS" id="PR00127">
    <property type="entry name" value="CLPPROTEASEP"/>
</dbReference>
<keyword evidence="4" id="KW-0378">Hydrolase</keyword>
<reference evidence="7 8" key="1">
    <citation type="submission" date="2020-06" db="EMBL/GenBank/DDBJ databases">
        <title>Genome sequence of 2 isolates from Red Sea Mangroves.</title>
        <authorList>
            <person name="Sefrji F."/>
            <person name="Michoud G."/>
            <person name="Merlino G."/>
            <person name="Daffonchio D."/>
        </authorList>
    </citation>
    <scope>NUCLEOTIDE SEQUENCE [LARGE SCALE GENOMIC DNA]</scope>
    <source>
        <strain evidence="7 8">R1DC25</strain>
    </source>
</reference>
<dbReference type="NCBIfam" id="NF045542">
    <property type="entry name" value="Clp_rel_HeadMat"/>
    <property type="match status" value="1"/>
</dbReference>
<evidence type="ECO:0000256" key="3">
    <source>
        <dbReference type="ARBA" id="ARBA00022670"/>
    </source>
</evidence>
<dbReference type="RefSeq" id="WP_213160860.1">
    <property type="nucleotide sequence ID" value="NZ_CP058214.1"/>
</dbReference>
<evidence type="ECO:0000313" key="7">
    <source>
        <dbReference type="EMBL" id="QPC43496.1"/>
    </source>
</evidence>
<name>A0A7S8C4Z2_9HYPH</name>
<dbReference type="GO" id="GO:0004176">
    <property type="term" value="F:ATP-dependent peptidase activity"/>
    <property type="evidence" value="ECO:0007669"/>
    <property type="project" value="InterPro"/>
</dbReference>
<dbReference type="GO" id="GO:0004252">
    <property type="term" value="F:serine-type endopeptidase activity"/>
    <property type="evidence" value="ECO:0007669"/>
    <property type="project" value="InterPro"/>
</dbReference>
<evidence type="ECO:0000256" key="4">
    <source>
        <dbReference type="ARBA" id="ARBA00022801"/>
    </source>
</evidence>
<accession>A0A7S8C4Z2</accession>
<keyword evidence="5" id="KW-0720">Serine protease</keyword>
<organism evidence="7 8">
    <name type="scientific">Kaustia mangrovi</name>
    <dbReference type="NCBI Taxonomy" id="2593653"/>
    <lineage>
        <taxon>Bacteria</taxon>
        <taxon>Pseudomonadati</taxon>
        <taxon>Pseudomonadota</taxon>
        <taxon>Alphaproteobacteria</taxon>
        <taxon>Hyphomicrobiales</taxon>
        <taxon>Parvibaculaceae</taxon>
        <taxon>Kaustia</taxon>
    </lineage>
</organism>
<dbReference type="KEGG" id="kmn:HW532_12800"/>
<dbReference type="Pfam" id="PF00574">
    <property type="entry name" value="CLP_protease"/>
    <property type="match status" value="1"/>
</dbReference>
<dbReference type="Proteomes" id="UP000593594">
    <property type="component" value="Chromosome"/>
</dbReference>
<dbReference type="SUPFAM" id="SSF52096">
    <property type="entry name" value="ClpP/crotonase"/>
    <property type="match status" value="1"/>
</dbReference>
<gene>
    <name evidence="7" type="ORF">HW532_12800</name>
</gene>
<dbReference type="PANTHER" id="PTHR10381:SF70">
    <property type="entry name" value="ATP-DEPENDENT CLP PROTEASE PROTEOLYTIC SUBUNIT"/>
    <property type="match status" value="1"/>
</dbReference>
<protein>
    <recommendedName>
        <fullName evidence="6">ATP-dependent Clp protease proteolytic subunit</fullName>
    </recommendedName>
</protein>
<dbReference type="GO" id="GO:0051117">
    <property type="term" value="F:ATPase binding"/>
    <property type="evidence" value="ECO:0007669"/>
    <property type="project" value="TreeGrafter"/>
</dbReference>
<dbReference type="Gene3D" id="3.90.226.10">
    <property type="entry name" value="2-enoyl-CoA Hydratase, Chain A, domain 1"/>
    <property type="match status" value="1"/>
</dbReference>
<dbReference type="AlphaFoldDB" id="A0A7S8C4Z2"/>
<evidence type="ECO:0000256" key="6">
    <source>
        <dbReference type="RuleBase" id="RU003567"/>
    </source>
</evidence>
<dbReference type="InterPro" id="IPR001907">
    <property type="entry name" value="ClpP"/>
</dbReference>
<keyword evidence="3 7" id="KW-0645">Protease</keyword>